<dbReference type="Proteomes" id="UP000176405">
    <property type="component" value="Unassembled WGS sequence"/>
</dbReference>
<keyword evidence="7" id="KW-0560">Oxidoreductase</keyword>
<dbReference type="InterPro" id="IPR012187">
    <property type="entry name" value="Disulphide_bond_form_BdbC"/>
</dbReference>
<keyword evidence="9" id="KW-1015">Disulfide bond</keyword>
<dbReference type="InterPro" id="IPR023380">
    <property type="entry name" value="DsbB-like_sf"/>
</dbReference>
<evidence type="ECO:0000256" key="2">
    <source>
        <dbReference type="ARBA" id="ARBA00007602"/>
    </source>
</evidence>
<keyword evidence="5" id="KW-0249">Electron transport</keyword>
<gene>
    <name evidence="13" type="ORF">A3E45_02630</name>
</gene>
<keyword evidence="8 12" id="KW-0472">Membrane</keyword>
<evidence type="ECO:0000256" key="7">
    <source>
        <dbReference type="ARBA" id="ARBA00023002"/>
    </source>
</evidence>
<evidence type="ECO:0000256" key="9">
    <source>
        <dbReference type="ARBA" id="ARBA00023157"/>
    </source>
</evidence>
<dbReference type="PANTHER" id="PTHR43469">
    <property type="entry name" value="DISULFIDE FORMATION PROTEIN-RELATED"/>
    <property type="match status" value="1"/>
</dbReference>
<dbReference type="HAMAP" id="MF_00287">
    <property type="entry name" value="BdbC"/>
    <property type="match status" value="1"/>
</dbReference>
<accession>A0A1F5K5F0</accession>
<dbReference type="GO" id="GO:0015035">
    <property type="term" value="F:protein-disulfide reductase activity"/>
    <property type="evidence" value="ECO:0007669"/>
    <property type="project" value="InterPro"/>
</dbReference>
<dbReference type="PANTHER" id="PTHR43469:SF1">
    <property type="entry name" value="SPBETA PROPHAGE-DERIVED DISULFIDE BOND FORMATION PROTEIN B"/>
    <property type="match status" value="1"/>
</dbReference>
<keyword evidence="10" id="KW-0143">Chaperone</keyword>
<sequence length="138" mass="15299">MGWLQKYGLYIAWVQALAALLGSLYFSEVVGIPPCTLCWYQRILMYPLVVIIAVGIIRKDKGLPFYVLPLSIPGMVIAFYQHLLQVGIIPEALAPCGIGVSCAEKTWSVFSFVTIPLLSTIGFAIITLLMVNYLRSKE</sequence>
<name>A0A1F5K5F0_9BACT</name>
<evidence type="ECO:0000256" key="5">
    <source>
        <dbReference type="ARBA" id="ARBA00022982"/>
    </source>
</evidence>
<dbReference type="EMBL" id="MFDH01000015">
    <property type="protein sequence ID" value="OGE36137.1"/>
    <property type="molecule type" value="Genomic_DNA"/>
</dbReference>
<feature type="transmembrane region" description="Helical" evidence="12">
    <location>
        <begin position="109"/>
        <end position="134"/>
    </location>
</feature>
<keyword evidence="6 12" id="KW-1133">Transmembrane helix</keyword>
<evidence type="ECO:0000256" key="1">
    <source>
        <dbReference type="ARBA" id="ARBA00004141"/>
    </source>
</evidence>
<comment type="similarity">
    <text evidence="2">Belongs to the DsbB family. BdbC subfamily.</text>
</comment>
<dbReference type="GO" id="GO:0016020">
    <property type="term" value="C:membrane"/>
    <property type="evidence" value="ECO:0007669"/>
    <property type="project" value="UniProtKB-SubCell"/>
</dbReference>
<proteinExistence type="inferred from homology"/>
<dbReference type="AlphaFoldDB" id="A0A1F5K5F0"/>
<evidence type="ECO:0000313" key="13">
    <source>
        <dbReference type="EMBL" id="OGE36137.1"/>
    </source>
</evidence>
<dbReference type="STRING" id="1797780.A3E45_02630"/>
<dbReference type="Pfam" id="PF02600">
    <property type="entry name" value="DsbB"/>
    <property type="match status" value="1"/>
</dbReference>
<keyword evidence="4 12" id="KW-0812">Transmembrane</keyword>
<organism evidence="13 14">
    <name type="scientific">Candidatus Daviesbacteria bacterium RIFCSPHIGHO2_12_FULL_43_11</name>
    <dbReference type="NCBI Taxonomy" id="1797780"/>
    <lineage>
        <taxon>Bacteria</taxon>
        <taxon>Candidatus Daviesiibacteriota</taxon>
    </lineage>
</organism>
<keyword evidence="11" id="KW-0676">Redox-active center</keyword>
<reference evidence="13 14" key="1">
    <citation type="journal article" date="2016" name="Nat. Commun.">
        <title>Thousands of microbial genomes shed light on interconnected biogeochemical processes in an aquifer system.</title>
        <authorList>
            <person name="Anantharaman K."/>
            <person name="Brown C.T."/>
            <person name="Hug L.A."/>
            <person name="Sharon I."/>
            <person name="Castelle C.J."/>
            <person name="Probst A.J."/>
            <person name="Thomas B.C."/>
            <person name="Singh A."/>
            <person name="Wilkins M.J."/>
            <person name="Karaoz U."/>
            <person name="Brodie E.L."/>
            <person name="Williams K.H."/>
            <person name="Hubbard S.S."/>
            <person name="Banfield J.F."/>
        </authorList>
    </citation>
    <scope>NUCLEOTIDE SEQUENCE [LARGE SCALE GENOMIC DNA]</scope>
</reference>
<evidence type="ECO:0000256" key="8">
    <source>
        <dbReference type="ARBA" id="ARBA00023136"/>
    </source>
</evidence>
<comment type="caution">
    <text evidence="13">The sequence shown here is derived from an EMBL/GenBank/DDBJ whole genome shotgun (WGS) entry which is preliminary data.</text>
</comment>
<evidence type="ECO:0000256" key="10">
    <source>
        <dbReference type="ARBA" id="ARBA00023186"/>
    </source>
</evidence>
<dbReference type="Gene3D" id="1.20.1550.10">
    <property type="entry name" value="DsbB-like"/>
    <property type="match status" value="1"/>
</dbReference>
<evidence type="ECO:0000256" key="4">
    <source>
        <dbReference type="ARBA" id="ARBA00022692"/>
    </source>
</evidence>
<evidence type="ECO:0008006" key="15">
    <source>
        <dbReference type="Google" id="ProtNLM"/>
    </source>
</evidence>
<feature type="transmembrane region" description="Helical" evidence="12">
    <location>
        <begin position="7"/>
        <end position="27"/>
    </location>
</feature>
<dbReference type="InterPro" id="IPR003752">
    <property type="entry name" value="DiS_bond_form_DsbB/BdbC"/>
</dbReference>
<protein>
    <recommendedName>
        <fullName evidence="15">2-oxoglutarate dehydrogenase</fullName>
    </recommendedName>
</protein>
<evidence type="ECO:0000256" key="12">
    <source>
        <dbReference type="SAM" id="Phobius"/>
    </source>
</evidence>
<feature type="transmembrane region" description="Helical" evidence="12">
    <location>
        <begin position="39"/>
        <end position="57"/>
    </location>
</feature>
<evidence type="ECO:0000313" key="14">
    <source>
        <dbReference type="Proteomes" id="UP000176405"/>
    </source>
</evidence>
<dbReference type="PIRSF" id="PIRSF036659">
    <property type="entry name" value="BdbC"/>
    <property type="match status" value="1"/>
</dbReference>
<dbReference type="SUPFAM" id="SSF158442">
    <property type="entry name" value="DsbB-like"/>
    <property type="match status" value="1"/>
</dbReference>
<dbReference type="GO" id="GO:0006457">
    <property type="term" value="P:protein folding"/>
    <property type="evidence" value="ECO:0007669"/>
    <property type="project" value="InterPro"/>
</dbReference>
<comment type="subcellular location">
    <subcellularLocation>
        <location evidence="1">Membrane</location>
        <topology evidence="1">Multi-pass membrane protein</topology>
    </subcellularLocation>
</comment>
<evidence type="ECO:0000256" key="3">
    <source>
        <dbReference type="ARBA" id="ARBA00022448"/>
    </source>
</evidence>
<keyword evidence="3" id="KW-0813">Transport</keyword>
<evidence type="ECO:0000256" key="11">
    <source>
        <dbReference type="ARBA" id="ARBA00023284"/>
    </source>
</evidence>
<evidence type="ECO:0000256" key="6">
    <source>
        <dbReference type="ARBA" id="ARBA00022989"/>
    </source>
</evidence>
<feature type="transmembrane region" description="Helical" evidence="12">
    <location>
        <begin position="64"/>
        <end position="83"/>
    </location>
</feature>